<evidence type="ECO:0000313" key="7">
    <source>
        <dbReference type="EMBL" id="STX63209.1"/>
    </source>
</evidence>
<dbReference type="GO" id="GO:0005524">
    <property type="term" value="F:ATP binding"/>
    <property type="evidence" value="ECO:0007669"/>
    <property type="project" value="UniProtKB-KW"/>
</dbReference>
<dbReference type="Proteomes" id="UP000254040">
    <property type="component" value="Unassembled WGS sequence"/>
</dbReference>
<name>A0A378K1T1_9GAMM</name>
<keyword evidence="1 6" id="KW-0808">Transferase</keyword>
<dbReference type="PANTHER" id="PTHR43527:SF1">
    <property type="entry name" value="L-THREONINE KINASE"/>
    <property type="match status" value="1"/>
</dbReference>
<dbReference type="AlphaFoldDB" id="A0A378K1T1"/>
<dbReference type="Proteomes" id="UP000054985">
    <property type="component" value="Unassembled WGS sequence"/>
</dbReference>
<evidence type="ECO:0000313" key="6">
    <source>
        <dbReference type="EMBL" id="KTD31167.1"/>
    </source>
</evidence>
<evidence type="ECO:0000256" key="4">
    <source>
        <dbReference type="ARBA" id="ARBA00022840"/>
    </source>
</evidence>
<dbReference type="EMBL" id="UGOG01000001">
    <property type="protein sequence ID" value="STX63209.1"/>
    <property type="molecule type" value="Genomic_DNA"/>
</dbReference>
<accession>A0A378K1T1</accession>
<keyword evidence="3 7" id="KW-0418">Kinase</keyword>
<dbReference type="EC" id="2.7.1.177" evidence="6"/>
<evidence type="ECO:0000256" key="3">
    <source>
        <dbReference type="ARBA" id="ARBA00022777"/>
    </source>
</evidence>
<evidence type="ECO:0000259" key="5">
    <source>
        <dbReference type="Pfam" id="PF00288"/>
    </source>
</evidence>
<dbReference type="RefSeq" id="WP_028384909.1">
    <property type="nucleotide sequence ID" value="NZ_CAAAJG010000032.1"/>
</dbReference>
<keyword evidence="2" id="KW-0547">Nucleotide-binding</keyword>
<feature type="domain" description="GHMP kinase N-terminal" evidence="5">
    <location>
        <begin position="78"/>
        <end position="127"/>
    </location>
</feature>
<evidence type="ECO:0000256" key="2">
    <source>
        <dbReference type="ARBA" id="ARBA00022741"/>
    </source>
</evidence>
<dbReference type="EMBL" id="LNYN01000041">
    <property type="protein sequence ID" value="KTD31167.1"/>
    <property type="molecule type" value="Genomic_DNA"/>
</dbReference>
<dbReference type="PANTHER" id="PTHR43527">
    <property type="entry name" value="4-DIPHOSPHOCYTIDYL-2-C-METHYL-D-ERYTHRITOL KINASE, CHLOROPLASTIC"/>
    <property type="match status" value="1"/>
</dbReference>
<evidence type="ECO:0000313" key="8">
    <source>
        <dbReference type="Proteomes" id="UP000054985"/>
    </source>
</evidence>
<keyword evidence="8" id="KW-1185">Reference proteome</keyword>
<dbReference type="InterPro" id="IPR020568">
    <property type="entry name" value="Ribosomal_Su5_D2-typ_SF"/>
</dbReference>
<organism evidence="7 9">
    <name type="scientific">Legionella moravica</name>
    <dbReference type="NCBI Taxonomy" id="39962"/>
    <lineage>
        <taxon>Bacteria</taxon>
        <taxon>Pseudomonadati</taxon>
        <taxon>Pseudomonadota</taxon>
        <taxon>Gammaproteobacteria</taxon>
        <taxon>Legionellales</taxon>
        <taxon>Legionellaceae</taxon>
        <taxon>Legionella</taxon>
    </lineage>
</organism>
<gene>
    <name evidence="6" type="primary">pduX</name>
    <name evidence="6" type="ORF">Lmor_2774</name>
    <name evidence="7" type="ORF">NCTC12239_02152</name>
</gene>
<reference evidence="6 8" key="1">
    <citation type="submission" date="2015-11" db="EMBL/GenBank/DDBJ databases">
        <title>Genomic analysis of 38 Legionella species identifies large and diverse effector repertoires.</title>
        <authorList>
            <person name="Burstein D."/>
            <person name="Amaro F."/>
            <person name="Zusman T."/>
            <person name="Lifshitz Z."/>
            <person name="Cohen O."/>
            <person name="Gilbert J.A."/>
            <person name="Pupko T."/>
            <person name="Shuman H.A."/>
            <person name="Segal G."/>
        </authorList>
    </citation>
    <scope>NUCLEOTIDE SEQUENCE [LARGE SCALE GENOMIC DNA]</scope>
    <source>
        <strain evidence="6 8">ATCC 43877</strain>
    </source>
</reference>
<dbReference type="GO" id="GO:0016301">
    <property type="term" value="F:kinase activity"/>
    <property type="evidence" value="ECO:0007669"/>
    <property type="project" value="UniProtKB-KW"/>
</dbReference>
<dbReference type="InterPro" id="IPR006204">
    <property type="entry name" value="GHMP_kinase_N_dom"/>
</dbReference>
<reference evidence="7 9" key="2">
    <citation type="submission" date="2018-06" db="EMBL/GenBank/DDBJ databases">
        <authorList>
            <consortium name="Pathogen Informatics"/>
            <person name="Doyle S."/>
        </authorList>
    </citation>
    <scope>NUCLEOTIDE SEQUENCE [LARGE SCALE GENOMIC DNA]</scope>
    <source>
        <strain evidence="7 9">NCTC12239</strain>
    </source>
</reference>
<sequence length="291" mass="33160">MVRISNDEYYEGVSYAHFGEFLQGWLPTNTPFLVSCPITVHCTCRIYKDLFEENQNLEAKKARFLELFHSLAHATIKNKITFESVIPRGVGLGSSTCDLVALFNALNLMAGEQYSNTLCGQILSKIEPSDSTLYPGLLVFNHYTAEPIYFIKNTISDMMIVGVFDDKTVDTIQYNKTIHYSKAEKEHYANLLKDFVYSCEHGDEQLFGTVTTTSFLMNQKRNPNRYVKQLKQLVDDKIVFGLIGSHSGSCAGVYISLHDHELQNKVDYIKNYLIKQGLKPLMFRTHFGMNT</sequence>
<evidence type="ECO:0000256" key="1">
    <source>
        <dbReference type="ARBA" id="ARBA00022679"/>
    </source>
</evidence>
<dbReference type="InterPro" id="IPR014721">
    <property type="entry name" value="Ribsml_uS5_D2-typ_fold_subgr"/>
</dbReference>
<dbReference type="SUPFAM" id="SSF54211">
    <property type="entry name" value="Ribosomal protein S5 domain 2-like"/>
    <property type="match status" value="1"/>
</dbReference>
<dbReference type="Pfam" id="PF00288">
    <property type="entry name" value="GHMP_kinases_N"/>
    <property type="match status" value="1"/>
</dbReference>
<dbReference type="OrthoDB" id="4548147at2"/>
<keyword evidence="4" id="KW-0067">ATP-binding</keyword>
<evidence type="ECO:0000313" key="9">
    <source>
        <dbReference type="Proteomes" id="UP000254040"/>
    </source>
</evidence>
<dbReference type="STRING" id="39962.Lmor_2774"/>
<proteinExistence type="predicted"/>
<dbReference type="Gene3D" id="3.30.230.10">
    <property type="match status" value="1"/>
</dbReference>
<protein>
    <submittedName>
        <fullName evidence="6">L-threonine kinase</fullName>
        <ecNumber evidence="6">2.7.1.177</ecNumber>
    </submittedName>
    <submittedName>
        <fullName evidence="7">Mevalonate kinase</fullName>
    </submittedName>
</protein>